<name>A0A0G4MPJ9_VERLO</name>
<evidence type="ECO:0000313" key="3">
    <source>
        <dbReference type="Proteomes" id="UP000044602"/>
    </source>
</evidence>
<evidence type="ECO:0000313" key="2">
    <source>
        <dbReference type="EMBL" id="CRK35975.1"/>
    </source>
</evidence>
<dbReference type="AlphaFoldDB" id="A0A0G4MPJ9"/>
<reference evidence="2 3" key="1">
    <citation type="submission" date="2015-05" db="EMBL/GenBank/DDBJ databases">
        <authorList>
            <person name="Wang D.B."/>
            <person name="Wang M."/>
        </authorList>
    </citation>
    <scope>NUCLEOTIDE SEQUENCE [LARGE SCALE GENOMIC DNA]</scope>
    <source>
        <strain evidence="2">VL1</strain>
    </source>
</reference>
<gene>
    <name evidence="2" type="ORF">BN1708_019867</name>
</gene>
<sequence>CPPPHRRDQLPRLQADQRHGSFGRYRGPQRPQRCRGLREL</sequence>
<feature type="compositionally biased region" description="Basic and acidic residues" evidence="1">
    <location>
        <begin position="1"/>
        <end position="19"/>
    </location>
</feature>
<dbReference type="Proteomes" id="UP000044602">
    <property type="component" value="Unassembled WGS sequence"/>
</dbReference>
<evidence type="ECO:0000256" key="1">
    <source>
        <dbReference type="SAM" id="MobiDB-lite"/>
    </source>
</evidence>
<proteinExistence type="predicted"/>
<protein>
    <submittedName>
        <fullName evidence="2">Uncharacterized protein</fullName>
    </submittedName>
</protein>
<feature type="non-terminal residue" evidence="2">
    <location>
        <position position="1"/>
    </location>
</feature>
<feature type="region of interest" description="Disordered" evidence="1">
    <location>
        <begin position="1"/>
        <end position="40"/>
    </location>
</feature>
<organism evidence="2 3">
    <name type="scientific">Verticillium longisporum</name>
    <name type="common">Verticillium dahliae var. longisporum</name>
    <dbReference type="NCBI Taxonomy" id="100787"/>
    <lineage>
        <taxon>Eukaryota</taxon>
        <taxon>Fungi</taxon>
        <taxon>Dikarya</taxon>
        <taxon>Ascomycota</taxon>
        <taxon>Pezizomycotina</taxon>
        <taxon>Sordariomycetes</taxon>
        <taxon>Hypocreomycetidae</taxon>
        <taxon>Glomerellales</taxon>
        <taxon>Plectosphaerellaceae</taxon>
        <taxon>Verticillium</taxon>
    </lineage>
</organism>
<dbReference type="EMBL" id="CVQH01023782">
    <property type="protein sequence ID" value="CRK35975.1"/>
    <property type="molecule type" value="Genomic_DNA"/>
</dbReference>
<accession>A0A0G4MPJ9</accession>
<keyword evidence="3" id="KW-1185">Reference proteome</keyword>